<accession>A0ABW0KWH4</accession>
<comment type="caution">
    <text evidence="1">The sequence shown here is derived from an EMBL/GenBank/DDBJ whole genome shotgun (WGS) entry which is preliminary data.</text>
</comment>
<evidence type="ECO:0000313" key="1">
    <source>
        <dbReference type="EMBL" id="MFC5456796.1"/>
    </source>
</evidence>
<evidence type="ECO:0000313" key="2">
    <source>
        <dbReference type="Proteomes" id="UP001596052"/>
    </source>
</evidence>
<dbReference type="Proteomes" id="UP001596052">
    <property type="component" value="Unassembled WGS sequence"/>
</dbReference>
<dbReference type="InterPro" id="IPR038765">
    <property type="entry name" value="Papain-like_cys_pep_sf"/>
</dbReference>
<name>A0ABW0KWH4_9BACT</name>
<dbReference type="RefSeq" id="WP_377169411.1">
    <property type="nucleotide sequence ID" value="NZ_JBHSMQ010000007.1"/>
</dbReference>
<sequence>MSRRLIFWSITSAALLAGGIVAMKEGWLRGWEMRVGELMTSPGAQYSAAKFRVDLVDQFNYSRMAEKTPTLRVDPEMEAWLDREFPKIDTTNLDKVTELVQDGMPRYYRVSVCVASSPSLRELLQRFHEHAHSAQPEMTHMAIGLRPRASGLMHEALLVLGQRLRDFTPEALSESGDEPFFSTCVHCKQPHFMKLSKAQRSMALECPKCHRKYAVIAADSAGKFHYVNEFLTGYAPPAVFAKNQSRVQQLFTIWSAVHANCRYTNDPGAKAGSSFAKPEQTDCWQFADETQRLQRGDCEDSSIFLADWLMSRGFQVRVALGRYGDLGGHAWCVVKIEDKEYLLESTESRPDPSDPPLASRVGSRYVPEVLFDRFAIYVPTSANRNWKGDYWSANAWTRVEPRTELGGDPILARAPTGTAIKMGTQNLLETSAAGEGGRPSRMAFASPASPTLLNLGDIPVGAKDWRQSMVPPRQP</sequence>
<dbReference type="Gene3D" id="3.10.620.30">
    <property type="match status" value="1"/>
</dbReference>
<keyword evidence="2" id="KW-1185">Reference proteome</keyword>
<proteinExistence type="predicted"/>
<gene>
    <name evidence="1" type="ORF">ACFQDI_18155</name>
</gene>
<reference evidence="2" key="1">
    <citation type="journal article" date="2019" name="Int. J. Syst. Evol. Microbiol.">
        <title>The Global Catalogue of Microorganisms (GCM) 10K type strain sequencing project: providing services to taxonomists for standard genome sequencing and annotation.</title>
        <authorList>
            <consortium name="The Broad Institute Genomics Platform"/>
            <consortium name="The Broad Institute Genome Sequencing Center for Infectious Disease"/>
            <person name="Wu L."/>
            <person name="Ma J."/>
        </authorList>
    </citation>
    <scope>NUCLEOTIDE SEQUENCE [LARGE SCALE GENOMIC DNA]</scope>
    <source>
        <strain evidence="2">CGMCC 4.1469</strain>
    </source>
</reference>
<evidence type="ECO:0008006" key="3">
    <source>
        <dbReference type="Google" id="ProtNLM"/>
    </source>
</evidence>
<organism evidence="1 2">
    <name type="scientific">Prosthecobacter fluviatilis</name>
    <dbReference type="NCBI Taxonomy" id="445931"/>
    <lineage>
        <taxon>Bacteria</taxon>
        <taxon>Pseudomonadati</taxon>
        <taxon>Verrucomicrobiota</taxon>
        <taxon>Verrucomicrobiia</taxon>
        <taxon>Verrucomicrobiales</taxon>
        <taxon>Verrucomicrobiaceae</taxon>
        <taxon>Prosthecobacter</taxon>
    </lineage>
</organism>
<dbReference type="SUPFAM" id="SSF54001">
    <property type="entry name" value="Cysteine proteinases"/>
    <property type="match status" value="1"/>
</dbReference>
<protein>
    <recommendedName>
        <fullName evidence="3">Transglutaminase-like domain-containing protein</fullName>
    </recommendedName>
</protein>
<dbReference type="EMBL" id="JBHSMQ010000007">
    <property type="protein sequence ID" value="MFC5456796.1"/>
    <property type="molecule type" value="Genomic_DNA"/>
</dbReference>